<evidence type="ECO:0000256" key="1">
    <source>
        <dbReference type="SAM" id="MobiDB-lite"/>
    </source>
</evidence>
<evidence type="ECO:0000313" key="3">
    <source>
        <dbReference type="Proteomes" id="UP000823941"/>
    </source>
</evidence>
<proteinExistence type="predicted"/>
<accession>A0ABQ7Q4K2</accession>
<reference evidence="2 3" key="1">
    <citation type="submission" date="2021-06" db="EMBL/GenBank/DDBJ databases">
        <title>A haploid diamondback moth (Plutella xylostella L.) genome assembly resolves 31 chromosomes and identifies a diamide resistance mutation.</title>
        <authorList>
            <person name="Ward C.M."/>
            <person name="Perry K.D."/>
            <person name="Baker G."/>
            <person name="Powis K."/>
            <person name="Heckel D.G."/>
            <person name="Baxter S.W."/>
        </authorList>
    </citation>
    <scope>NUCLEOTIDE SEQUENCE [LARGE SCALE GENOMIC DNA]</scope>
    <source>
        <strain evidence="2 3">LV</strain>
        <tissue evidence="2">Single pupa</tissue>
    </source>
</reference>
<sequence length="120" mass="13111">MHFKPCRSQRAGGAGRVARGVARYVKSAAREGRGVRSGGLARSAVALCNRARRRRRRIERDARTPRPHSARGARPAGRAHCGAPMLTTCGSSITSRNFEWLIVSYSPQSPPSGRARRQFG</sequence>
<dbReference type="Proteomes" id="UP000823941">
    <property type="component" value="Chromosome 21"/>
</dbReference>
<comment type="caution">
    <text evidence="2">The sequence shown here is derived from an EMBL/GenBank/DDBJ whole genome shotgun (WGS) entry which is preliminary data.</text>
</comment>
<feature type="region of interest" description="Disordered" evidence="1">
    <location>
        <begin position="51"/>
        <end position="81"/>
    </location>
</feature>
<gene>
    <name evidence="2" type="ORF">JYU34_015716</name>
</gene>
<organism evidence="2 3">
    <name type="scientific">Plutella xylostella</name>
    <name type="common">Diamondback moth</name>
    <name type="synonym">Plutella maculipennis</name>
    <dbReference type="NCBI Taxonomy" id="51655"/>
    <lineage>
        <taxon>Eukaryota</taxon>
        <taxon>Metazoa</taxon>
        <taxon>Ecdysozoa</taxon>
        <taxon>Arthropoda</taxon>
        <taxon>Hexapoda</taxon>
        <taxon>Insecta</taxon>
        <taxon>Pterygota</taxon>
        <taxon>Neoptera</taxon>
        <taxon>Endopterygota</taxon>
        <taxon>Lepidoptera</taxon>
        <taxon>Glossata</taxon>
        <taxon>Ditrysia</taxon>
        <taxon>Yponomeutoidea</taxon>
        <taxon>Plutellidae</taxon>
        <taxon>Plutella</taxon>
    </lineage>
</organism>
<evidence type="ECO:0000313" key="2">
    <source>
        <dbReference type="EMBL" id="KAG7300167.1"/>
    </source>
</evidence>
<keyword evidence="3" id="KW-1185">Reference proteome</keyword>
<dbReference type="EMBL" id="JAHIBW010000021">
    <property type="protein sequence ID" value="KAG7300167.1"/>
    <property type="molecule type" value="Genomic_DNA"/>
</dbReference>
<protein>
    <submittedName>
        <fullName evidence="2">Uncharacterized protein</fullName>
    </submittedName>
</protein>
<name>A0ABQ7Q4K2_PLUXY</name>